<dbReference type="NCBIfam" id="TIGR00746">
    <property type="entry name" value="arcC"/>
    <property type="match status" value="1"/>
</dbReference>
<dbReference type="Pfam" id="PF00696">
    <property type="entry name" value="AA_kinase"/>
    <property type="match status" value="1"/>
</dbReference>
<protein>
    <recommendedName>
        <fullName evidence="5 6">Carbamate kinase</fullName>
    </recommendedName>
</protein>
<comment type="caution">
    <text evidence="8">The sequence shown here is derived from an EMBL/GenBank/DDBJ whole genome shotgun (WGS) entry which is preliminary data.</text>
</comment>
<reference evidence="8 9" key="1">
    <citation type="submission" date="2012-11" db="EMBL/GenBank/DDBJ databases">
        <title>Whole genome sequence of Acidocella aminolytica 101 = DSM 11237.</title>
        <authorList>
            <person name="Azuma Y."/>
            <person name="Higashiura N."/>
            <person name="Hirakawa H."/>
            <person name="Matsushita K."/>
        </authorList>
    </citation>
    <scope>NUCLEOTIDE SEQUENCE [LARGE SCALE GENOMIC DNA]</scope>
    <source>
        <strain evidence="9">101 / DSM 11237</strain>
    </source>
</reference>
<comment type="similarity">
    <text evidence="2 6">Belongs to the carbamate kinase family.</text>
</comment>
<accession>A0A0D6PKA6</accession>
<dbReference type="CDD" id="cd04235">
    <property type="entry name" value="AAK_CK"/>
    <property type="match status" value="1"/>
</dbReference>
<dbReference type="PANTHER" id="PTHR30409">
    <property type="entry name" value="CARBAMATE KINASE"/>
    <property type="match status" value="1"/>
</dbReference>
<dbReference type="FunFam" id="3.40.1160.10:FF:000007">
    <property type="entry name" value="Carbamate kinase"/>
    <property type="match status" value="1"/>
</dbReference>
<dbReference type="PRINTS" id="PR01469">
    <property type="entry name" value="CARBMTKINASE"/>
</dbReference>
<evidence type="ECO:0000256" key="1">
    <source>
        <dbReference type="ARBA" id="ARBA00004850"/>
    </source>
</evidence>
<keyword evidence="3 6" id="KW-0808">Transferase</keyword>
<dbReference type="NCBIfam" id="NF009008">
    <property type="entry name" value="PRK12354.1"/>
    <property type="match status" value="1"/>
</dbReference>
<keyword evidence="9" id="KW-1185">Reference proteome</keyword>
<dbReference type="InterPro" id="IPR001048">
    <property type="entry name" value="Asp/Glu/Uridylate_kinase"/>
</dbReference>
<dbReference type="GO" id="GO:0019546">
    <property type="term" value="P:L-arginine deiminase pathway"/>
    <property type="evidence" value="ECO:0007669"/>
    <property type="project" value="TreeGrafter"/>
</dbReference>
<evidence type="ECO:0000256" key="2">
    <source>
        <dbReference type="ARBA" id="ARBA00011066"/>
    </source>
</evidence>
<dbReference type="STRING" id="1120923.SAMN02746095_02636"/>
<dbReference type="GO" id="GO:0008804">
    <property type="term" value="F:carbamate kinase activity"/>
    <property type="evidence" value="ECO:0007669"/>
    <property type="project" value="UniProtKB-UniRule"/>
</dbReference>
<dbReference type="AlphaFoldDB" id="A0A0D6PKA6"/>
<sequence>MHIVAALGGNALLRRGEAPTPDAQEANIKQAAAALAQLITAGHRLTLTHGNGPQVGLLALQAEAGPKGAAQPLDSLDAESEGWIGYLLEQELANALPPDTAIATLLTRIEVDANDPAFTSPSKPIGPIYDEATAQELAATRGWSIAQDGKAWRRVVPSPAPVSILNAASIERLTQAGTLVICAGGGGIPVVRDKAGKWHGKEAVIDKDAASALLAEQIGADFFLMLTDVDAIYLDYGSSQQRALSKATPKMLLSYDFATGSMGPKVEAACRFVQHTNCSAAIGRMEDARAIIDRKAGTRIQMELLANKPS</sequence>
<dbReference type="Proteomes" id="UP000032668">
    <property type="component" value="Unassembled WGS sequence"/>
</dbReference>
<feature type="domain" description="Aspartate/glutamate/uridylate kinase" evidence="7">
    <location>
        <begin position="2"/>
        <end position="282"/>
    </location>
</feature>
<dbReference type="PANTHER" id="PTHR30409:SF1">
    <property type="entry name" value="CARBAMATE KINASE-RELATED"/>
    <property type="match status" value="1"/>
</dbReference>
<dbReference type="SUPFAM" id="SSF53633">
    <property type="entry name" value="Carbamate kinase-like"/>
    <property type="match status" value="1"/>
</dbReference>
<evidence type="ECO:0000256" key="6">
    <source>
        <dbReference type="PIRNR" id="PIRNR000723"/>
    </source>
</evidence>
<name>A0A0D6PKA6_9PROT</name>
<evidence type="ECO:0000313" key="9">
    <source>
        <dbReference type="Proteomes" id="UP000032668"/>
    </source>
</evidence>
<evidence type="ECO:0000256" key="4">
    <source>
        <dbReference type="ARBA" id="ARBA00022777"/>
    </source>
</evidence>
<dbReference type="GO" id="GO:0005829">
    <property type="term" value="C:cytosol"/>
    <property type="evidence" value="ECO:0007669"/>
    <property type="project" value="TreeGrafter"/>
</dbReference>
<evidence type="ECO:0000313" key="8">
    <source>
        <dbReference type="EMBL" id="GAN81618.1"/>
    </source>
</evidence>
<dbReference type="PIRSF" id="PIRSF000723">
    <property type="entry name" value="Carbamate_kin"/>
    <property type="match status" value="1"/>
</dbReference>
<evidence type="ECO:0000256" key="3">
    <source>
        <dbReference type="ARBA" id="ARBA00022679"/>
    </source>
</evidence>
<organism evidence="8 9">
    <name type="scientific">Acidocella aminolytica 101 = DSM 11237</name>
    <dbReference type="NCBI Taxonomy" id="1120923"/>
    <lineage>
        <taxon>Bacteria</taxon>
        <taxon>Pseudomonadati</taxon>
        <taxon>Pseudomonadota</taxon>
        <taxon>Alphaproteobacteria</taxon>
        <taxon>Acetobacterales</taxon>
        <taxon>Acidocellaceae</taxon>
        <taxon>Acidocella</taxon>
    </lineage>
</organism>
<dbReference type="Gene3D" id="3.40.1160.10">
    <property type="entry name" value="Acetylglutamate kinase-like"/>
    <property type="match status" value="1"/>
</dbReference>
<dbReference type="EMBL" id="BANC01000104">
    <property type="protein sequence ID" value="GAN81618.1"/>
    <property type="molecule type" value="Genomic_DNA"/>
</dbReference>
<keyword evidence="4 6" id="KW-0418">Kinase</keyword>
<evidence type="ECO:0000256" key="5">
    <source>
        <dbReference type="NCBIfam" id="TIGR00746"/>
    </source>
</evidence>
<gene>
    <name evidence="8" type="ORF">Aam_106_026</name>
</gene>
<dbReference type="OrthoDB" id="9766717at2"/>
<evidence type="ECO:0000259" key="7">
    <source>
        <dbReference type="Pfam" id="PF00696"/>
    </source>
</evidence>
<dbReference type="InterPro" id="IPR036393">
    <property type="entry name" value="AceGlu_kinase-like_sf"/>
</dbReference>
<dbReference type="InterPro" id="IPR003964">
    <property type="entry name" value="Carb_kinase"/>
</dbReference>
<comment type="pathway">
    <text evidence="1">Amino-acid degradation; L-arginine degradation via ADI pathway.</text>
</comment>
<proteinExistence type="inferred from homology"/>
<dbReference type="RefSeq" id="WP_048880006.1">
    <property type="nucleotide sequence ID" value="NZ_BANC01000104.1"/>
</dbReference>